<keyword evidence="1" id="KW-0812">Transmembrane</keyword>
<dbReference type="AlphaFoldDB" id="A0A161IKY7"/>
<dbReference type="EMBL" id="CP014209">
    <property type="protein sequence ID" value="ANC31070.1"/>
    <property type="molecule type" value="Genomic_DNA"/>
</dbReference>
<keyword evidence="1" id="KW-1133">Transmembrane helix</keyword>
<proteinExistence type="predicted"/>
<accession>A0A161IKY7</accession>
<feature type="transmembrane region" description="Helical" evidence="1">
    <location>
        <begin position="6"/>
        <end position="24"/>
    </location>
</feature>
<dbReference type="Proteomes" id="UP000076794">
    <property type="component" value="Chromosome"/>
</dbReference>
<keyword evidence="3" id="KW-1185">Reference proteome</keyword>
<sequence length="30" mass="3413">MTVLDAVFLTTMVVTLGYLLVVMLRDGRER</sequence>
<dbReference type="PATRIC" id="fig|1300344.3.peg.1523"/>
<organism evidence="2 3">
    <name type="scientific">Isoptericola dokdonensis DS-3</name>
    <dbReference type="NCBI Taxonomy" id="1300344"/>
    <lineage>
        <taxon>Bacteria</taxon>
        <taxon>Bacillati</taxon>
        <taxon>Actinomycetota</taxon>
        <taxon>Actinomycetes</taxon>
        <taxon>Micrococcales</taxon>
        <taxon>Promicromonosporaceae</taxon>
        <taxon>Isoptericola</taxon>
    </lineage>
</organism>
<evidence type="ECO:0000313" key="2">
    <source>
        <dbReference type="EMBL" id="ANC31070.1"/>
    </source>
</evidence>
<evidence type="ECO:0000256" key="1">
    <source>
        <dbReference type="SAM" id="Phobius"/>
    </source>
</evidence>
<protein>
    <submittedName>
        <fullName evidence="2">Uncharacterized protein</fullName>
    </submittedName>
</protein>
<reference evidence="2 3" key="1">
    <citation type="submission" date="2016-01" db="EMBL/GenBank/DDBJ databases">
        <title>Complete genome sequence of a soil Actinobacterium, Isoptericola dokdonensis DS-3.</title>
        <authorList>
            <person name="Kwon S.-K."/>
            <person name="Kim J.F."/>
        </authorList>
    </citation>
    <scope>NUCLEOTIDE SEQUENCE [LARGE SCALE GENOMIC DNA]</scope>
    <source>
        <strain evidence="2 3">DS-3</strain>
    </source>
</reference>
<dbReference type="STRING" id="1300344.I598_1517"/>
<name>A0A161IKY7_9MICO</name>
<evidence type="ECO:0000313" key="3">
    <source>
        <dbReference type="Proteomes" id="UP000076794"/>
    </source>
</evidence>
<dbReference type="KEGG" id="ido:I598_1517"/>
<keyword evidence="1" id="KW-0472">Membrane</keyword>
<gene>
    <name evidence="2" type="ORF">I598_1517</name>
</gene>